<protein>
    <recommendedName>
        <fullName evidence="1">26S proteasome non-ATPase regulatory subunit 3 N-terminal TPR repeats domain-containing protein</fullName>
    </recommendedName>
</protein>
<gene>
    <name evidence="2" type="ORF">IFM89_018576</name>
</gene>
<reference evidence="2 3" key="1">
    <citation type="submission" date="2020-10" db="EMBL/GenBank/DDBJ databases">
        <title>The Coptis chinensis genome and diversification of protoberbering-type alkaloids.</title>
        <authorList>
            <person name="Wang B."/>
            <person name="Shu S."/>
            <person name="Song C."/>
            <person name="Liu Y."/>
        </authorList>
    </citation>
    <scope>NUCLEOTIDE SEQUENCE [LARGE SCALE GENOMIC DNA]</scope>
    <source>
        <strain evidence="2">HL-2020</strain>
        <tissue evidence="2">Leaf</tissue>
    </source>
</reference>
<dbReference type="EMBL" id="JADFTS010000003">
    <property type="protein sequence ID" value="KAF9614431.1"/>
    <property type="molecule type" value="Genomic_DNA"/>
</dbReference>
<dbReference type="GO" id="GO:0006511">
    <property type="term" value="P:ubiquitin-dependent protein catabolic process"/>
    <property type="evidence" value="ECO:0007669"/>
    <property type="project" value="TreeGrafter"/>
</dbReference>
<keyword evidence="3" id="KW-1185">Reference proteome</keyword>
<dbReference type="InterPro" id="IPR057985">
    <property type="entry name" value="TPR_PSMD3_N"/>
</dbReference>
<sequence>MPPKSVMTISKMNSLQFRRRASAIKEKPQWSTVRAQQLLSVRFLCLVTSKLKVDVLDSSWFDSDERLHPSYDLARGTVGQWTPKLKESTSQVVLTVKEDERTNRRAVLDLYGAGADKKSRLRPSIIPHTTRSRSRKIDTGFALFNDKFNSLCRRTRWWWNCCMDSKSNEKLPRSSDVKNYLCCFTVTLLIDNKVPVQGLYDIYKWHRDMHFCRYLFYLGKIRTIQLEYTDAKESLLQAARKASASALGFRVQCNKWAVIVRLLLGEIPERTNLTGGMLVPVEGPDSLMFALEINPEKAREEFRSASQSNGGTGVKDFMDSMGLGMLVDQVVKVSTDPAAPSKPVDQLFKTALRIEDPPIKKAYGIPWRGSPCRNHEKTFSFTWLKCGMHLSSGFRGRIT</sequence>
<comment type="caution">
    <text evidence="2">The sequence shown here is derived from an EMBL/GenBank/DDBJ whole genome shotgun (WGS) entry which is preliminary data.</text>
</comment>
<dbReference type="PANTHER" id="PTHR10758:SF2">
    <property type="entry name" value="26S PROTEASOME NON-ATPASE REGULATORY SUBUNIT 3"/>
    <property type="match status" value="1"/>
</dbReference>
<name>A0A835IAU7_9MAGN</name>
<dbReference type="Pfam" id="PF25573">
    <property type="entry name" value="TPR_PSMD3_N"/>
    <property type="match status" value="1"/>
</dbReference>
<proteinExistence type="predicted"/>
<dbReference type="GO" id="GO:0008541">
    <property type="term" value="C:proteasome regulatory particle, lid subcomplex"/>
    <property type="evidence" value="ECO:0007669"/>
    <property type="project" value="TreeGrafter"/>
</dbReference>
<feature type="domain" description="26S proteasome non-ATPase regulatory subunit 3 N-terminal TPR repeats" evidence="1">
    <location>
        <begin position="207"/>
        <end position="271"/>
    </location>
</feature>
<dbReference type="PANTHER" id="PTHR10758">
    <property type="entry name" value="26S PROTEASOME NON-ATPASE REGULATORY SUBUNIT 3/COP9 SIGNALOSOME COMPLEX SUBUNIT 3"/>
    <property type="match status" value="1"/>
</dbReference>
<dbReference type="OrthoDB" id="1802005at2759"/>
<evidence type="ECO:0000313" key="2">
    <source>
        <dbReference type="EMBL" id="KAF9614431.1"/>
    </source>
</evidence>
<dbReference type="AlphaFoldDB" id="A0A835IAU7"/>
<organism evidence="2 3">
    <name type="scientific">Coptis chinensis</name>
    <dbReference type="NCBI Taxonomy" id="261450"/>
    <lineage>
        <taxon>Eukaryota</taxon>
        <taxon>Viridiplantae</taxon>
        <taxon>Streptophyta</taxon>
        <taxon>Embryophyta</taxon>
        <taxon>Tracheophyta</taxon>
        <taxon>Spermatophyta</taxon>
        <taxon>Magnoliopsida</taxon>
        <taxon>Ranunculales</taxon>
        <taxon>Ranunculaceae</taxon>
        <taxon>Coptidoideae</taxon>
        <taxon>Coptis</taxon>
    </lineage>
</organism>
<dbReference type="Proteomes" id="UP000631114">
    <property type="component" value="Unassembled WGS sequence"/>
</dbReference>
<dbReference type="InterPro" id="IPR050756">
    <property type="entry name" value="CSN3"/>
</dbReference>
<evidence type="ECO:0000259" key="1">
    <source>
        <dbReference type="Pfam" id="PF25573"/>
    </source>
</evidence>
<evidence type="ECO:0000313" key="3">
    <source>
        <dbReference type="Proteomes" id="UP000631114"/>
    </source>
</evidence>
<accession>A0A835IAU7</accession>